<gene>
    <name evidence="1" type="ORF">CPB83DRAFT_900279</name>
</gene>
<evidence type="ECO:0000313" key="2">
    <source>
        <dbReference type="Proteomes" id="UP000807306"/>
    </source>
</evidence>
<name>A0A9P6E3F4_9AGAR</name>
<dbReference type="OrthoDB" id="2631350at2759"/>
<evidence type="ECO:0008006" key="3">
    <source>
        <dbReference type="Google" id="ProtNLM"/>
    </source>
</evidence>
<evidence type="ECO:0000313" key="1">
    <source>
        <dbReference type="EMBL" id="KAF9521797.1"/>
    </source>
</evidence>
<dbReference type="AlphaFoldDB" id="A0A9P6E3F4"/>
<proteinExistence type="predicted"/>
<protein>
    <recommendedName>
        <fullName evidence="3">F-box domain-containing protein</fullName>
    </recommendedName>
</protein>
<comment type="caution">
    <text evidence="1">The sequence shown here is derived from an EMBL/GenBank/DDBJ whole genome shotgun (WGS) entry which is preliminary data.</text>
</comment>
<dbReference type="InterPro" id="IPR032675">
    <property type="entry name" value="LRR_dom_sf"/>
</dbReference>
<dbReference type="SUPFAM" id="SSF52047">
    <property type="entry name" value="RNI-like"/>
    <property type="match status" value="1"/>
</dbReference>
<sequence length="484" mass="55419">MRVPFTQSKHRQQMHFLPVTAAIPAQIVLSNEDLVDIIATFCSRSSLASFIRVSWACFDICKKRLWKITPSIFNVLILLPFLEFREGHWTLEPRKTPPPSWEWTRFDLYAPHIRQFISLGCSSVLGRPDIDTYILSHLTFSRPEKFFNSPIFPALQVLSISADDFGNAPPCSVEHLYTNRLRDVEIQATYSPIQPYLEDLIMCAKNIRSLTIIGRFAAGAFEALRKFTELKKLTIGTRHVTDTESRNLATDFPNFLESLANQDKLTYLSMKANVPRPLYPHSLQNIQHIEIQADSTSIINVLGAGCFCTVVLRFTQTEFISTYTECFVSLVDTSSQVLQSLVVHSHAYSKHDFPVVRCLEPLLRARYLQKLCVYHSERLNITLVDDDLSKMVAAWPHLEQLLLQSSPWTSAGRDRRRQPTFLGITHLTKLPSLYGISIRAENISLDLQFPLCIKRIPNFNTFPSALRHHLLWISSRNKAQDTKE</sequence>
<dbReference type="Proteomes" id="UP000807306">
    <property type="component" value="Unassembled WGS sequence"/>
</dbReference>
<dbReference type="EMBL" id="MU157988">
    <property type="protein sequence ID" value="KAF9521797.1"/>
    <property type="molecule type" value="Genomic_DNA"/>
</dbReference>
<accession>A0A9P6E3F4</accession>
<organism evidence="1 2">
    <name type="scientific">Crepidotus variabilis</name>
    <dbReference type="NCBI Taxonomy" id="179855"/>
    <lineage>
        <taxon>Eukaryota</taxon>
        <taxon>Fungi</taxon>
        <taxon>Dikarya</taxon>
        <taxon>Basidiomycota</taxon>
        <taxon>Agaricomycotina</taxon>
        <taxon>Agaricomycetes</taxon>
        <taxon>Agaricomycetidae</taxon>
        <taxon>Agaricales</taxon>
        <taxon>Agaricineae</taxon>
        <taxon>Crepidotaceae</taxon>
        <taxon>Crepidotus</taxon>
    </lineage>
</organism>
<keyword evidence="2" id="KW-1185">Reference proteome</keyword>
<reference evidence="1" key="1">
    <citation type="submission" date="2020-11" db="EMBL/GenBank/DDBJ databases">
        <authorList>
            <consortium name="DOE Joint Genome Institute"/>
            <person name="Ahrendt S."/>
            <person name="Riley R."/>
            <person name="Andreopoulos W."/>
            <person name="Labutti K."/>
            <person name="Pangilinan J."/>
            <person name="Ruiz-Duenas F.J."/>
            <person name="Barrasa J.M."/>
            <person name="Sanchez-Garcia M."/>
            <person name="Camarero S."/>
            <person name="Miyauchi S."/>
            <person name="Serrano A."/>
            <person name="Linde D."/>
            <person name="Babiker R."/>
            <person name="Drula E."/>
            <person name="Ayuso-Fernandez I."/>
            <person name="Pacheco R."/>
            <person name="Padilla G."/>
            <person name="Ferreira P."/>
            <person name="Barriuso J."/>
            <person name="Kellner H."/>
            <person name="Castanera R."/>
            <person name="Alfaro M."/>
            <person name="Ramirez L."/>
            <person name="Pisabarro A.G."/>
            <person name="Kuo A."/>
            <person name="Tritt A."/>
            <person name="Lipzen A."/>
            <person name="He G."/>
            <person name="Yan M."/>
            <person name="Ng V."/>
            <person name="Cullen D."/>
            <person name="Martin F."/>
            <person name="Rosso M.-N."/>
            <person name="Henrissat B."/>
            <person name="Hibbett D."/>
            <person name="Martinez A.T."/>
            <person name="Grigoriev I.V."/>
        </authorList>
    </citation>
    <scope>NUCLEOTIDE SEQUENCE</scope>
    <source>
        <strain evidence="1">CBS 506.95</strain>
    </source>
</reference>
<dbReference type="Gene3D" id="3.80.10.10">
    <property type="entry name" value="Ribonuclease Inhibitor"/>
    <property type="match status" value="1"/>
</dbReference>